<reference evidence="2" key="1">
    <citation type="journal article" date="2023" name="G3 (Bethesda)">
        <title>Genome assembly and association tests identify interacting loci associated with vigor, precocity, and sex in interspecific pistachio rootstocks.</title>
        <authorList>
            <person name="Palmer W."/>
            <person name="Jacygrad E."/>
            <person name="Sagayaradj S."/>
            <person name="Cavanaugh K."/>
            <person name="Han R."/>
            <person name="Bertier L."/>
            <person name="Beede B."/>
            <person name="Kafkas S."/>
            <person name="Golino D."/>
            <person name="Preece J."/>
            <person name="Michelmore R."/>
        </authorList>
    </citation>
    <scope>NUCLEOTIDE SEQUENCE [LARGE SCALE GENOMIC DNA]</scope>
</reference>
<keyword evidence="2" id="KW-1185">Reference proteome</keyword>
<organism evidence="1 2">
    <name type="scientific">Pistacia atlantica</name>
    <dbReference type="NCBI Taxonomy" id="434234"/>
    <lineage>
        <taxon>Eukaryota</taxon>
        <taxon>Viridiplantae</taxon>
        <taxon>Streptophyta</taxon>
        <taxon>Embryophyta</taxon>
        <taxon>Tracheophyta</taxon>
        <taxon>Spermatophyta</taxon>
        <taxon>Magnoliopsida</taxon>
        <taxon>eudicotyledons</taxon>
        <taxon>Gunneridae</taxon>
        <taxon>Pentapetalae</taxon>
        <taxon>rosids</taxon>
        <taxon>malvids</taxon>
        <taxon>Sapindales</taxon>
        <taxon>Anacardiaceae</taxon>
        <taxon>Pistacia</taxon>
    </lineage>
</organism>
<dbReference type="EMBL" id="CM047905">
    <property type="protein sequence ID" value="KAJ0088177.1"/>
    <property type="molecule type" value="Genomic_DNA"/>
</dbReference>
<gene>
    <name evidence="1" type="ORF">Patl1_32449</name>
</gene>
<proteinExistence type="predicted"/>
<protein>
    <submittedName>
        <fullName evidence="1">Uncharacterized protein</fullName>
    </submittedName>
</protein>
<evidence type="ECO:0000313" key="1">
    <source>
        <dbReference type="EMBL" id="KAJ0088177.1"/>
    </source>
</evidence>
<dbReference type="Proteomes" id="UP001164250">
    <property type="component" value="Chromosome 9"/>
</dbReference>
<comment type="caution">
    <text evidence="1">The sequence shown here is derived from an EMBL/GenBank/DDBJ whole genome shotgun (WGS) entry which is preliminary data.</text>
</comment>
<accession>A0ACC1ANC6</accession>
<name>A0ACC1ANC6_9ROSI</name>
<evidence type="ECO:0000313" key="2">
    <source>
        <dbReference type="Proteomes" id="UP001164250"/>
    </source>
</evidence>
<sequence>MPEIWTLVLQKWSSLLKKRKRESKRKLLQKTYLTMKRGENVEQLVPFMDFLLDEKVNCSWA</sequence>